<evidence type="ECO:0000313" key="4">
    <source>
        <dbReference type="Proteomes" id="UP001157910"/>
    </source>
</evidence>
<feature type="domain" description="ABC-type uncharacterised transport system" evidence="2">
    <location>
        <begin position="100"/>
        <end position="185"/>
    </location>
</feature>
<gene>
    <name evidence="3" type="ORF">SAMN06296065_10164</name>
</gene>
<accession>A0ABY1PYS1</accession>
<protein>
    <recommendedName>
        <fullName evidence="2">ABC-type uncharacterized transport system domain-containing protein</fullName>
    </recommendedName>
</protein>
<organism evidence="3 4">
    <name type="scientific">Novosphingobium panipatense</name>
    <dbReference type="NCBI Taxonomy" id="428991"/>
    <lineage>
        <taxon>Bacteria</taxon>
        <taxon>Pseudomonadati</taxon>
        <taxon>Pseudomonadota</taxon>
        <taxon>Alphaproteobacteria</taxon>
        <taxon>Sphingomonadales</taxon>
        <taxon>Sphingomonadaceae</taxon>
        <taxon>Novosphingobium</taxon>
    </lineage>
</organism>
<name>A0ABY1PYS1_9SPHN</name>
<evidence type="ECO:0000313" key="3">
    <source>
        <dbReference type="EMBL" id="SMP51113.1"/>
    </source>
</evidence>
<dbReference type="Pfam" id="PF09822">
    <property type="entry name" value="ABC_transp_aux"/>
    <property type="match status" value="1"/>
</dbReference>
<evidence type="ECO:0000256" key="1">
    <source>
        <dbReference type="SAM" id="SignalP"/>
    </source>
</evidence>
<keyword evidence="1" id="KW-0732">Signal</keyword>
<reference evidence="3 4" key="1">
    <citation type="submission" date="2017-05" db="EMBL/GenBank/DDBJ databases">
        <authorList>
            <person name="Varghese N."/>
            <person name="Submissions S."/>
        </authorList>
    </citation>
    <scope>NUCLEOTIDE SEQUENCE [LARGE SCALE GENOMIC DNA]</scope>
    <source>
        <strain evidence="3 4">SM16</strain>
    </source>
</reference>
<dbReference type="EMBL" id="FXUI01000001">
    <property type="protein sequence ID" value="SMP51113.1"/>
    <property type="molecule type" value="Genomic_DNA"/>
</dbReference>
<dbReference type="PROSITE" id="PS51257">
    <property type="entry name" value="PROKAR_LIPOPROTEIN"/>
    <property type="match status" value="1"/>
</dbReference>
<keyword evidence="4" id="KW-1185">Reference proteome</keyword>
<proteinExistence type="predicted"/>
<dbReference type="RefSeq" id="WP_283404779.1">
    <property type="nucleotide sequence ID" value="NZ_FXUI01000001.1"/>
</dbReference>
<dbReference type="Proteomes" id="UP001157910">
    <property type="component" value="Unassembled WGS sequence"/>
</dbReference>
<comment type="caution">
    <text evidence="3">The sequence shown here is derived from an EMBL/GenBank/DDBJ whole genome shotgun (WGS) entry which is preliminary data.</text>
</comment>
<feature type="chain" id="PRO_5046328136" description="ABC-type uncharacterized transport system domain-containing protein" evidence="1">
    <location>
        <begin position="26"/>
        <end position="272"/>
    </location>
</feature>
<dbReference type="InterPro" id="IPR019196">
    <property type="entry name" value="ABC_transp_unknown"/>
</dbReference>
<feature type="signal peptide" evidence="1">
    <location>
        <begin position="1"/>
        <end position="25"/>
    </location>
</feature>
<evidence type="ECO:0000259" key="2">
    <source>
        <dbReference type="Pfam" id="PF09822"/>
    </source>
</evidence>
<sequence length="272" mass="28651">MSQVRLSRRSRRVLLPGFLLGPLLAACGSGGAENLETARQQTIGLYSSLPIAWNESSDIRGLLADDHPPHWALRLLRDRGKVVPLDSLADATGKLPLPLSAVLVLAQPRPLTPQENVALDAWVRQGGRVLLFVDPLLTAHSLFGPGDPRRPQDVAMMSPILARWGLGLEFDEAQPAGEHEAELAAGSVPVNLAGRFRALGKAGEGASGKTGDAVASCDISAQGLLAECLSGRGRIIAFADAALLESPENPGIITARRDALAALLSRLTAAPR</sequence>